<accession>A0AC59ZUF6</accession>
<reference evidence="1" key="1">
    <citation type="submission" date="2023-05" db="EMBL/GenBank/DDBJ databases">
        <authorList>
            <consortium name="ELIXIR-Norway"/>
        </authorList>
    </citation>
    <scope>NUCLEOTIDE SEQUENCE</scope>
</reference>
<dbReference type="EMBL" id="OX596088">
    <property type="protein sequence ID" value="CAN0510512.1"/>
    <property type="molecule type" value="Genomic_DNA"/>
</dbReference>
<sequence length="298" mass="31066">MAAERLLTRNPTHTSTTDSSPGPAEATRSRHRTGGGSNTPPEITRTSPQPQAVLPQSKSVPAADNGVPAGVEREWQRGGEVLENRFPRSLARHPMCARSRELRAGGKRASGPSPDAAVPRVFTHRATTRRRTRRAARAGPGYFAERGSSPECADPASAPQDSGARGVKSLNRNKCEGESGSRRALRGGVRRRCGAAGQGTESAPARGEERRRWAEVRQGGAAVRSGMCSGGPQGPPRGSQALSVPDAAAVSGKLGGRGGEEGALAWGEPVDSARGPRAEEGAWELGPGLSIQVTSRLG</sequence>
<proteinExistence type="predicted"/>
<name>A0AC59ZUF6_RANTA</name>
<evidence type="ECO:0000313" key="2">
    <source>
        <dbReference type="Proteomes" id="UP001162501"/>
    </source>
</evidence>
<dbReference type="Proteomes" id="UP001162501">
    <property type="component" value="Chromosome 4"/>
</dbReference>
<evidence type="ECO:0000313" key="1">
    <source>
        <dbReference type="EMBL" id="CAN0510512.1"/>
    </source>
</evidence>
<organism evidence="1 2">
    <name type="scientific">Rangifer tarandus platyrhynchus</name>
    <name type="common">Svalbard reindeer</name>
    <dbReference type="NCBI Taxonomy" id="3082113"/>
    <lineage>
        <taxon>Eukaryota</taxon>
        <taxon>Metazoa</taxon>
        <taxon>Chordata</taxon>
        <taxon>Craniata</taxon>
        <taxon>Vertebrata</taxon>
        <taxon>Euteleostomi</taxon>
        <taxon>Mammalia</taxon>
        <taxon>Eutheria</taxon>
        <taxon>Laurasiatheria</taxon>
        <taxon>Artiodactyla</taxon>
        <taxon>Ruminantia</taxon>
        <taxon>Pecora</taxon>
        <taxon>Cervidae</taxon>
        <taxon>Odocoileinae</taxon>
        <taxon>Rangifer</taxon>
    </lineage>
</organism>
<reference evidence="1" key="2">
    <citation type="submission" date="2025-03" db="EMBL/GenBank/DDBJ databases">
        <authorList>
            <consortium name="ELIXIR-Norway"/>
            <consortium name="Elixir Norway"/>
        </authorList>
    </citation>
    <scope>NUCLEOTIDE SEQUENCE</scope>
</reference>
<protein>
    <submittedName>
        <fullName evidence="1">Uncharacterized protein</fullName>
    </submittedName>
</protein>
<gene>
    <name evidence="1" type="ORF">MRATA1EN22A_LOCUS23001</name>
</gene>